<reference evidence="5 6" key="1">
    <citation type="submission" date="2009-08" db="EMBL/GenBank/DDBJ databases">
        <authorList>
            <person name="Weinstock G."/>
            <person name="Sodergren E."/>
            <person name="Clifton S."/>
            <person name="Fulton L."/>
            <person name="Fulton B."/>
            <person name="Courtney L."/>
            <person name="Fronick C."/>
            <person name="Harrison M."/>
            <person name="Strong C."/>
            <person name="Farmer C."/>
            <person name="Delahaunty K."/>
            <person name="Markovic C."/>
            <person name="Hall O."/>
            <person name="Minx P."/>
            <person name="Tomlinson C."/>
            <person name="Mitreva M."/>
            <person name="Nelson J."/>
            <person name="Hou S."/>
            <person name="Wollam A."/>
            <person name="Pepin K.H."/>
            <person name="Johnson M."/>
            <person name="Bhonagiri V."/>
            <person name="Nash W.E."/>
            <person name="Warren W."/>
            <person name="Chinwalla A."/>
            <person name="Mardis E.R."/>
            <person name="Wilson R.K."/>
        </authorList>
    </citation>
    <scope>NUCLEOTIDE SEQUENCE [LARGE SCALE GENOMIC DNA]</scope>
    <source>
        <strain evidence="5 6">L1-82</strain>
    </source>
</reference>
<dbReference type="GO" id="GO:0005524">
    <property type="term" value="F:ATP binding"/>
    <property type="evidence" value="ECO:0007669"/>
    <property type="project" value="UniProtKB-KW"/>
</dbReference>
<dbReference type="InterPro" id="IPR001404">
    <property type="entry name" value="Hsp90_fam"/>
</dbReference>
<keyword evidence="3" id="KW-0067">ATP-binding</keyword>
<dbReference type="GO" id="GO:0016887">
    <property type="term" value="F:ATP hydrolysis activity"/>
    <property type="evidence" value="ECO:0007669"/>
    <property type="project" value="InterPro"/>
</dbReference>
<feature type="binding site" evidence="3">
    <location>
        <position position="149"/>
    </location>
    <ligand>
        <name>ATP</name>
        <dbReference type="ChEBI" id="CHEBI:30616"/>
    </ligand>
</feature>
<dbReference type="RefSeq" id="WP_006858498.1">
    <property type="nucleotide sequence ID" value="NZ_GG692737.1"/>
</dbReference>
<dbReference type="SUPFAM" id="SSF110942">
    <property type="entry name" value="HSP90 C-terminal domain"/>
    <property type="match status" value="1"/>
</dbReference>
<feature type="non-terminal residue" evidence="5">
    <location>
        <position position="1"/>
    </location>
</feature>
<evidence type="ECO:0000256" key="4">
    <source>
        <dbReference type="SAM" id="MobiDB-lite"/>
    </source>
</evidence>
<feature type="region of interest" description="Disordered" evidence="4">
    <location>
        <begin position="234"/>
        <end position="266"/>
    </location>
</feature>
<organism evidence="5 6">
    <name type="scientific">Roseburia intestinalis L1-82</name>
    <dbReference type="NCBI Taxonomy" id="536231"/>
    <lineage>
        <taxon>Bacteria</taxon>
        <taxon>Bacillati</taxon>
        <taxon>Bacillota</taxon>
        <taxon>Clostridia</taxon>
        <taxon>Lachnospirales</taxon>
        <taxon>Lachnospiraceae</taxon>
        <taxon>Roseburia</taxon>
    </lineage>
</organism>
<dbReference type="Gene3D" id="1.20.120.790">
    <property type="entry name" value="Heat shock protein 90, C-terminal domain"/>
    <property type="match status" value="1"/>
</dbReference>
<evidence type="ECO:0000256" key="1">
    <source>
        <dbReference type="ARBA" id="ARBA00008239"/>
    </source>
</evidence>
<comment type="caution">
    <text evidence="5">The sequence shown here is derived from an EMBL/GenBank/DDBJ whole genome shotgun (WGS) entry which is preliminary data.</text>
</comment>
<keyword evidence="3" id="KW-0547">Nucleotide-binding</keyword>
<dbReference type="AlphaFoldDB" id="C7GES2"/>
<feature type="compositionally biased region" description="Basic and acidic residues" evidence="4">
    <location>
        <begin position="234"/>
        <end position="243"/>
    </location>
</feature>
<dbReference type="Gene3D" id="3.30.230.80">
    <property type="match status" value="1"/>
</dbReference>
<dbReference type="SUPFAM" id="SSF54211">
    <property type="entry name" value="Ribosomal protein S5 domain 2-like"/>
    <property type="match status" value="1"/>
</dbReference>
<dbReference type="PIRSF" id="PIRSF002583">
    <property type="entry name" value="Hsp90"/>
    <property type="match status" value="1"/>
</dbReference>
<evidence type="ECO:0000313" key="6">
    <source>
        <dbReference type="Proteomes" id="UP000004828"/>
    </source>
</evidence>
<gene>
    <name evidence="5" type="ORF">ROSINTL182_08424</name>
</gene>
<dbReference type="Pfam" id="PF00183">
    <property type="entry name" value="HSP90"/>
    <property type="match status" value="2"/>
</dbReference>
<proteinExistence type="inferred from homology"/>
<comment type="similarity">
    <text evidence="1">Belongs to the heat shock protein 90 family.</text>
</comment>
<evidence type="ECO:0000256" key="2">
    <source>
        <dbReference type="ARBA" id="ARBA00023186"/>
    </source>
</evidence>
<dbReference type="HOGENOM" id="CLU_578151_0_0_9"/>
<evidence type="ECO:0000313" key="5">
    <source>
        <dbReference type="EMBL" id="EEU99685.1"/>
    </source>
</evidence>
<feature type="region of interest" description="Disordered" evidence="4">
    <location>
        <begin position="1"/>
        <end position="24"/>
    </location>
</feature>
<dbReference type="GO" id="GO:0140662">
    <property type="term" value="F:ATP-dependent protein folding chaperone"/>
    <property type="evidence" value="ECO:0007669"/>
    <property type="project" value="InterPro"/>
</dbReference>
<sequence>TVVETIHEEAKTEEKENENGEKEVVEVSPAKDKLKIVKRPVSLNDTNPLWAKSPNECTDEEYKAFYRKVFLDYKEPLFWIHLNMDYPFNLKGILYFPKINTEYDSIEGTIKLYNNQVFIADNIKEVIPEFLMLLKGVIDCPDLPLNVSRSALQNDGFVKKISEYITKKVADKLIGMCKTDKENYEKYWDDISPFIKFGCLKDTKFCDKMNDYILFKNLDDKYLTLPELLVKEEEKKDENKDEAEVLDADGNPIKKESTDAADENTEKKDERKVIYYVTDKLQQGQYIKMFKEQNMDAVILDHNIDTSFISQLEQRNEHYKFMRIDADVTESLKDETSAEDLKAETDTLTDVFKKALNNDKLTVKVEKLKNADIASVITLSEEGRRMQDMMKMCAMNGMGGMDPNMFAADQTLTLNANNELVKYIFEHKDSEHVPMFCEQLYDLAMLSNQPLSVDAMAKFVQRSNQIMMLLAK</sequence>
<dbReference type="InterPro" id="IPR037196">
    <property type="entry name" value="HSP90_C"/>
</dbReference>
<dbReference type="PANTHER" id="PTHR11528">
    <property type="entry name" value="HEAT SHOCK PROTEIN 90 FAMILY MEMBER"/>
    <property type="match status" value="1"/>
</dbReference>
<evidence type="ECO:0000256" key="3">
    <source>
        <dbReference type="PIRSR" id="PIRSR002583-1"/>
    </source>
</evidence>
<dbReference type="EMBL" id="ABYJ02000186">
    <property type="protein sequence ID" value="EEU99685.1"/>
    <property type="molecule type" value="Genomic_DNA"/>
</dbReference>
<dbReference type="InterPro" id="IPR020568">
    <property type="entry name" value="Ribosomal_Su5_D2-typ_SF"/>
</dbReference>
<dbReference type="Gene3D" id="3.40.50.11260">
    <property type="match status" value="1"/>
</dbReference>
<dbReference type="Proteomes" id="UP000004828">
    <property type="component" value="Unassembled WGS sequence"/>
</dbReference>
<feature type="compositionally biased region" description="Basic and acidic residues" evidence="4">
    <location>
        <begin position="252"/>
        <end position="266"/>
    </location>
</feature>
<accession>C7GES2</accession>
<dbReference type="GO" id="GO:0051082">
    <property type="term" value="F:unfolded protein binding"/>
    <property type="evidence" value="ECO:0007669"/>
    <property type="project" value="InterPro"/>
</dbReference>
<name>C7GES2_9FIRM</name>
<keyword evidence="2" id="KW-0143">Chaperone</keyword>
<protein>
    <submittedName>
        <fullName evidence="5">Hsp90 protein</fullName>
    </submittedName>
</protein>